<dbReference type="Pfam" id="PF13843">
    <property type="entry name" value="DDE_Tnp_1_7"/>
    <property type="match status" value="1"/>
</dbReference>
<evidence type="ECO:0000313" key="5">
    <source>
        <dbReference type="Proteomes" id="UP000814243"/>
    </source>
</evidence>
<feature type="transmembrane region" description="Helical" evidence="2">
    <location>
        <begin position="52"/>
        <end position="72"/>
    </location>
</feature>
<name>A0A922MRD4_SPOEX</name>
<feature type="domain" description="PiggyBac transposable element-derived protein" evidence="3">
    <location>
        <begin position="7"/>
        <end position="69"/>
    </location>
</feature>
<dbReference type="Proteomes" id="UP000814243">
    <property type="component" value="Unassembled WGS sequence"/>
</dbReference>
<gene>
    <name evidence="4" type="ORF">HF086_007425</name>
</gene>
<dbReference type="PANTHER" id="PTHR47272">
    <property type="entry name" value="DDE_TNP_1_7 DOMAIN-CONTAINING PROTEIN"/>
    <property type="match status" value="1"/>
</dbReference>
<sequence>MEKIKRYSKEEKGKVDVDCPQIVKEYNKQMGGVDLADMLVALYRIPMKTRRWYMGIFVQLADILINNAWLMYRQTRKISLKQFRRELYDDLISLGKSENRSHDAKSKALAMGATTNPTKPRPPDEVKFDEVGHFPQFGELGRCRLCQLKTTVLCIKYSPLPSSANFTQEELSILDDIDLEDSDVLLQNLPSLFYFSE</sequence>
<dbReference type="AlphaFoldDB" id="A0A922MRD4"/>
<feature type="region of interest" description="Disordered" evidence="1">
    <location>
        <begin position="105"/>
        <end position="124"/>
    </location>
</feature>
<proteinExistence type="predicted"/>
<evidence type="ECO:0000313" key="4">
    <source>
        <dbReference type="EMBL" id="KAH9642115.1"/>
    </source>
</evidence>
<accession>A0A922MRD4</accession>
<dbReference type="InterPro" id="IPR029526">
    <property type="entry name" value="PGBD"/>
</dbReference>
<dbReference type="EMBL" id="JACEFF010000200">
    <property type="protein sequence ID" value="KAH9642115.1"/>
    <property type="molecule type" value="Genomic_DNA"/>
</dbReference>
<keyword evidence="2" id="KW-0812">Transmembrane</keyword>
<reference evidence="4" key="1">
    <citation type="journal article" date="2021" name="G3 (Bethesda)">
        <title>Genome and transcriptome analysis of the beet armyworm Spodoptera exigua reveals targets for pest control. .</title>
        <authorList>
            <person name="Simon S."/>
            <person name="Breeschoten T."/>
            <person name="Jansen H.J."/>
            <person name="Dirks R.P."/>
            <person name="Schranz M.E."/>
            <person name="Ros V.I.D."/>
        </authorList>
    </citation>
    <scope>NUCLEOTIDE SEQUENCE</scope>
    <source>
        <strain evidence="4">TB_SE_WUR_2020</strain>
    </source>
</reference>
<evidence type="ECO:0000256" key="2">
    <source>
        <dbReference type="SAM" id="Phobius"/>
    </source>
</evidence>
<organism evidence="4 5">
    <name type="scientific">Spodoptera exigua</name>
    <name type="common">Beet armyworm</name>
    <name type="synonym">Noctua fulgens</name>
    <dbReference type="NCBI Taxonomy" id="7107"/>
    <lineage>
        <taxon>Eukaryota</taxon>
        <taxon>Metazoa</taxon>
        <taxon>Ecdysozoa</taxon>
        <taxon>Arthropoda</taxon>
        <taxon>Hexapoda</taxon>
        <taxon>Insecta</taxon>
        <taxon>Pterygota</taxon>
        <taxon>Neoptera</taxon>
        <taxon>Endopterygota</taxon>
        <taxon>Lepidoptera</taxon>
        <taxon>Glossata</taxon>
        <taxon>Ditrysia</taxon>
        <taxon>Noctuoidea</taxon>
        <taxon>Noctuidae</taxon>
        <taxon>Amphipyrinae</taxon>
        <taxon>Spodoptera</taxon>
    </lineage>
</organism>
<evidence type="ECO:0000256" key="1">
    <source>
        <dbReference type="SAM" id="MobiDB-lite"/>
    </source>
</evidence>
<keyword evidence="2" id="KW-1133">Transmembrane helix</keyword>
<evidence type="ECO:0000259" key="3">
    <source>
        <dbReference type="Pfam" id="PF13843"/>
    </source>
</evidence>
<comment type="caution">
    <text evidence="4">The sequence shown here is derived from an EMBL/GenBank/DDBJ whole genome shotgun (WGS) entry which is preliminary data.</text>
</comment>
<protein>
    <recommendedName>
        <fullName evidence="3">PiggyBac transposable element-derived protein domain-containing protein</fullName>
    </recommendedName>
</protein>
<dbReference type="PANTHER" id="PTHR47272:SF1">
    <property type="entry name" value="PIGGYBAC TRANSPOSABLE ELEMENT-DERIVED PROTEIN 3-LIKE"/>
    <property type="match status" value="1"/>
</dbReference>
<keyword evidence="2" id="KW-0472">Membrane</keyword>